<evidence type="ECO:0000313" key="2">
    <source>
        <dbReference type="EMBL" id="CAB0040572.1"/>
    </source>
</evidence>
<gene>
    <name evidence="2" type="ORF">TBRA_LOCUS12273</name>
</gene>
<dbReference type="AlphaFoldDB" id="A0A6H5IT30"/>
<proteinExistence type="predicted"/>
<accession>A0A6H5IT30</accession>
<protein>
    <submittedName>
        <fullName evidence="2">Uncharacterized protein</fullName>
    </submittedName>
</protein>
<feature type="region of interest" description="Disordered" evidence="1">
    <location>
        <begin position="190"/>
        <end position="214"/>
    </location>
</feature>
<name>A0A6H5IT30_9HYME</name>
<feature type="compositionally biased region" description="Low complexity" evidence="1">
    <location>
        <begin position="190"/>
        <end position="208"/>
    </location>
</feature>
<sequence>MASRLGTCRGLLCYLRIVRDGLLVSALRKICTSHVPRATTFFTCNKIPTLPQTKLHRASSSWIVHQLDCPCSSQQALSLSARTFVKYISSAYSSRLDSLVCESESTHRLRPVLKKIAFQNVNALNDTTLGEFKKVVVKAEPKQVEKREANSAPLRDANMTMELMNMWMNQHFSALTGPPPSTVTSANVISNSTASSTTTSADNTTRNTYRSESLAMQPQHPLTVEMIIKYGLCYTQYKRSALHDRAARPEEKGTGALILVNNIELGRKARQGNAGAASHRIIVLTSRRLRYRTEYLLPGIGCLELGRIAITMTQSSRLVPRRYGASFQNKVPITFRIHAYVVSATGASVQ</sequence>
<keyword evidence="3" id="KW-1185">Reference proteome</keyword>
<reference evidence="2 3" key="1">
    <citation type="submission" date="2020-02" db="EMBL/GenBank/DDBJ databases">
        <authorList>
            <person name="Ferguson B K."/>
        </authorList>
    </citation>
    <scope>NUCLEOTIDE SEQUENCE [LARGE SCALE GENOMIC DNA]</scope>
</reference>
<organism evidence="2 3">
    <name type="scientific">Trichogramma brassicae</name>
    <dbReference type="NCBI Taxonomy" id="86971"/>
    <lineage>
        <taxon>Eukaryota</taxon>
        <taxon>Metazoa</taxon>
        <taxon>Ecdysozoa</taxon>
        <taxon>Arthropoda</taxon>
        <taxon>Hexapoda</taxon>
        <taxon>Insecta</taxon>
        <taxon>Pterygota</taxon>
        <taxon>Neoptera</taxon>
        <taxon>Endopterygota</taxon>
        <taxon>Hymenoptera</taxon>
        <taxon>Apocrita</taxon>
        <taxon>Proctotrupomorpha</taxon>
        <taxon>Chalcidoidea</taxon>
        <taxon>Trichogrammatidae</taxon>
        <taxon>Trichogramma</taxon>
    </lineage>
</organism>
<dbReference type="EMBL" id="CADCXV010001036">
    <property type="protein sequence ID" value="CAB0040572.1"/>
    <property type="molecule type" value="Genomic_DNA"/>
</dbReference>
<evidence type="ECO:0000313" key="3">
    <source>
        <dbReference type="Proteomes" id="UP000479190"/>
    </source>
</evidence>
<feature type="non-terminal residue" evidence="2">
    <location>
        <position position="350"/>
    </location>
</feature>
<evidence type="ECO:0000256" key="1">
    <source>
        <dbReference type="SAM" id="MobiDB-lite"/>
    </source>
</evidence>
<dbReference type="Proteomes" id="UP000479190">
    <property type="component" value="Unassembled WGS sequence"/>
</dbReference>